<comment type="caution">
    <text evidence="6">The sequence shown here is derived from an EMBL/GenBank/DDBJ whole genome shotgun (WGS) entry which is preliminary data.</text>
</comment>
<keyword evidence="5" id="KW-0175">Coiled coil</keyword>
<keyword evidence="7" id="KW-1185">Reference proteome</keyword>
<feature type="coiled-coil region" evidence="5">
    <location>
        <begin position="42"/>
        <end position="76"/>
    </location>
</feature>
<dbReference type="AlphaFoldDB" id="A0A1Y1XL11"/>
<evidence type="ECO:0000256" key="4">
    <source>
        <dbReference type="ARBA" id="ARBA00023306"/>
    </source>
</evidence>
<reference evidence="6 7" key="2">
    <citation type="submission" date="2016-08" db="EMBL/GenBank/DDBJ databases">
        <title>Pervasive Adenine N6-methylation of Active Genes in Fungi.</title>
        <authorList>
            <consortium name="DOE Joint Genome Institute"/>
            <person name="Mondo S.J."/>
            <person name="Dannebaum R.O."/>
            <person name="Kuo R.C."/>
            <person name="Labutti K."/>
            <person name="Haridas S."/>
            <person name="Kuo A."/>
            <person name="Salamov A."/>
            <person name="Ahrendt S.R."/>
            <person name="Lipzen A."/>
            <person name="Sullivan W."/>
            <person name="Andreopoulos W.B."/>
            <person name="Clum A."/>
            <person name="Lindquist E."/>
            <person name="Daum C."/>
            <person name="Ramamoorthy G.K."/>
            <person name="Gryganskyi A."/>
            <person name="Culley D."/>
            <person name="Magnuson J.K."/>
            <person name="James T.Y."/>
            <person name="O'Malley M.A."/>
            <person name="Stajich J.E."/>
            <person name="Spatafora J.W."/>
            <person name="Visel A."/>
            <person name="Grigoriev I.V."/>
        </authorList>
    </citation>
    <scope>NUCLEOTIDE SEQUENCE [LARGE SCALE GENOMIC DNA]</scope>
    <source>
        <strain evidence="6 7">S4</strain>
    </source>
</reference>
<dbReference type="GO" id="GO:0051301">
    <property type="term" value="P:cell division"/>
    <property type="evidence" value="ECO:0007669"/>
    <property type="project" value="UniProtKB-KW"/>
</dbReference>
<evidence type="ECO:0000256" key="2">
    <source>
        <dbReference type="ARBA" id="ARBA00022776"/>
    </source>
</evidence>
<organism evidence="6 7">
    <name type="scientific">Anaeromyces robustus</name>
    <dbReference type="NCBI Taxonomy" id="1754192"/>
    <lineage>
        <taxon>Eukaryota</taxon>
        <taxon>Fungi</taxon>
        <taxon>Fungi incertae sedis</taxon>
        <taxon>Chytridiomycota</taxon>
        <taxon>Chytridiomycota incertae sedis</taxon>
        <taxon>Neocallimastigomycetes</taxon>
        <taxon>Neocallimastigales</taxon>
        <taxon>Neocallimastigaceae</taxon>
        <taxon>Anaeromyces</taxon>
    </lineage>
</organism>
<evidence type="ECO:0000313" key="6">
    <source>
        <dbReference type="EMBL" id="ORX86450.1"/>
    </source>
</evidence>
<feature type="coiled-coil region" evidence="5">
    <location>
        <begin position="125"/>
        <end position="212"/>
    </location>
</feature>
<dbReference type="GO" id="GO:0003677">
    <property type="term" value="F:DNA binding"/>
    <property type="evidence" value="ECO:0007669"/>
    <property type="project" value="TreeGrafter"/>
</dbReference>
<keyword evidence="4" id="KW-0131">Cell cycle</keyword>
<dbReference type="GO" id="GO:0005634">
    <property type="term" value="C:nucleus"/>
    <property type="evidence" value="ECO:0007669"/>
    <property type="project" value="TreeGrafter"/>
</dbReference>
<name>A0A1Y1XL11_9FUNG</name>
<dbReference type="PANTHER" id="PTHR18937:SF12">
    <property type="entry name" value="STRUCTURAL MAINTENANCE OF CHROMOSOMES PROTEIN"/>
    <property type="match status" value="1"/>
</dbReference>
<gene>
    <name evidence="6" type="ORF">BCR32DRAFT_241005</name>
</gene>
<evidence type="ECO:0000313" key="7">
    <source>
        <dbReference type="Proteomes" id="UP000193944"/>
    </source>
</evidence>
<keyword evidence="1" id="KW-0132">Cell division</keyword>
<accession>A0A1Y1XL11</accession>
<dbReference type="Proteomes" id="UP000193944">
    <property type="component" value="Unassembled WGS sequence"/>
</dbReference>
<dbReference type="EMBL" id="MCFG01000021">
    <property type="protein sequence ID" value="ORX86450.1"/>
    <property type="molecule type" value="Genomic_DNA"/>
</dbReference>
<sequence length="362" mass="42362">MKLKINNQIELKVMKEDLDKKLNEIARSKYKTSRIDYLNSEISSYNTKISFVQQDLKTLEKRIESSQKESNFILKEIAKLEPLNSRLKIDINNAIYTIDSTTNKINEITDEIFKDFCRQIRVKNIREYEENQQKITTEINEKRLEFTTQQSKLTSQLVFQKDQMKELENRKDKLNDSISDEEELLSNLRIDLDTLENNIKSLEENSNSIMAVLNDQRTTSRKIRESIQGKEKDINKISGSINSLEKAITDLDTSLEKLYGERYIILKKCKMNDINIPLLKGKLSDLMDNEIETSYNPNSMDVDQIANSQVSHDNNKRLLIDYSLLDTKLREDKEMNQKFLDEMKKVSAECEAIIPNMKAYEK</sequence>
<protein>
    <submittedName>
        <fullName evidence="6">Uncharacterized protein</fullName>
    </submittedName>
</protein>
<dbReference type="GO" id="GO:0007062">
    <property type="term" value="P:sister chromatid cohesion"/>
    <property type="evidence" value="ECO:0007669"/>
    <property type="project" value="TreeGrafter"/>
</dbReference>
<dbReference type="Gene3D" id="6.10.250.3150">
    <property type="match status" value="1"/>
</dbReference>
<dbReference type="STRING" id="1754192.A0A1Y1XL11"/>
<evidence type="ECO:0000256" key="1">
    <source>
        <dbReference type="ARBA" id="ARBA00022618"/>
    </source>
</evidence>
<keyword evidence="3" id="KW-0539">Nucleus</keyword>
<dbReference type="GO" id="GO:0008278">
    <property type="term" value="C:cohesin complex"/>
    <property type="evidence" value="ECO:0007669"/>
    <property type="project" value="TreeGrafter"/>
</dbReference>
<evidence type="ECO:0000256" key="5">
    <source>
        <dbReference type="SAM" id="Coils"/>
    </source>
</evidence>
<reference evidence="6 7" key="1">
    <citation type="submission" date="2016-08" db="EMBL/GenBank/DDBJ databases">
        <title>A Parts List for Fungal Cellulosomes Revealed by Comparative Genomics.</title>
        <authorList>
            <consortium name="DOE Joint Genome Institute"/>
            <person name="Haitjema C.H."/>
            <person name="Gilmore S.P."/>
            <person name="Henske J.K."/>
            <person name="Solomon K.V."/>
            <person name="De Groot R."/>
            <person name="Kuo A."/>
            <person name="Mondo S.J."/>
            <person name="Salamov A.A."/>
            <person name="Labutti K."/>
            <person name="Zhao Z."/>
            <person name="Chiniquy J."/>
            <person name="Barry K."/>
            <person name="Brewer H.M."/>
            <person name="Purvine S.O."/>
            <person name="Wright A.T."/>
            <person name="Boxma B."/>
            <person name="Van Alen T."/>
            <person name="Hackstein J.H."/>
            <person name="Baker S.E."/>
            <person name="Grigoriev I.V."/>
            <person name="O'Malley M.A."/>
        </authorList>
    </citation>
    <scope>NUCLEOTIDE SEQUENCE [LARGE SCALE GENOMIC DNA]</scope>
    <source>
        <strain evidence="6 7">S4</strain>
    </source>
</reference>
<proteinExistence type="predicted"/>
<evidence type="ECO:0000256" key="3">
    <source>
        <dbReference type="ARBA" id="ARBA00023242"/>
    </source>
</evidence>
<dbReference type="PANTHER" id="PTHR18937">
    <property type="entry name" value="STRUCTURAL MAINTENANCE OF CHROMOSOMES SMC FAMILY MEMBER"/>
    <property type="match status" value="1"/>
</dbReference>
<dbReference type="OrthoDB" id="5575062at2759"/>
<keyword evidence="2" id="KW-0498">Mitosis</keyword>